<protein>
    <submittedName>
        <fullName evidence="1">Uncharacterized protein</fullName>
    </submittedName>
</protein>
<keyword evidence="2" id="KW-1185">Reference proteome</keyword>
<name>A0A6A6HAY3_VIRVR</name>
<organism evidence="1 2">
    <name type="scientific">Viridothelium virens</name>
    <name type="common">Speckled blister lichen</name>
    <name type="synonym">Trypethelium virens</name>
    <dbReference type="NCBI Taxonomy" id="1048519"/>
    <lineage>
        <taxon>Eukaryota</taxon>
        <taxon>Fungi</taxon>
        <taxon>Dikarya</taxon>
        <taxon>Ascomycota</taxon>
        <taxon>Pezizomycotina</taxon>
        <taxon>Dothideomycetes</taxon>
        <taxon>Dothideomycetes incertae sedis</taxon>
        <taxon>Trypetheliales</taxon>
        <taxon>Trypetheliaceae</taxon>
        <taxon>Viridothelium</taxon>
    </lineage>
</organism>
<accession>A0A6A6HAY3</accession>
<dbReference type="Proteomes" id="UP000800092">
    <property type="component" value="Unassembled WGS sequence"/>
</dbReference>
<reference evidence="1" key="1">
    <citation type="journal article" date="2020" name="Stud. Mycol.">
        <title>101 Dothideomycetes genomes: a test case for predicting lifestyles and emergence of pathogens.</title>
        <authorList>
            <person name="Haridas S."/>
            <person name="Albert R."/>
            <person name="Binder M."/>
            <person name="Bloem J."/>
            <person name="Labutti K."/>
            <person name="Salamov A."/>
            <person name="Andreopoulos B."/>
            <person name="Baker S."/>
            <person name="Barry K."/>
            <person name="Bills G."/>
            <person name="Bluhm B."/>
            <person name="Cannon C."/>
            <person name="Castanera R."/>
            <person name="Culley D."/>
            <person name="Daum C."/>
            <person name="Ezra D."/>
            <person name="Gonzalez J."/>
            <person name="Henrissat B."/>
            <person name="Kuo A."/>
            <person name="Liang C."/>
            <person name="Lipzen A."/>
            <person name="Lutzoni F."/>
            <person name="Magnuson J."/>
            <person name="Mondo S."/>
            <person name="Nolan M."/>
            <person name="Ohm R."/>
            <person name="Pangilinan J."/>
            <person name="Park H.-J."/>
            <person name="Ramirez L."/>
            <person name="Alfaro M."/>
            <person name="Sun H."/>
            <person name="Tritt A."/>
            <person name="Yoshinaga Y."/>
            <person name="Zwiers L.-H."/>
            <person name="Turgeon B."/>
            <person name="Goodwin S."/>
            <person name="Spatafora J."/>
            <person name="Crous P."/>
            <person name="Grigoriev I."/>
        </authorList>
    </citation>
    <scope>NUCLEOTIDE SEQUENCE</scope>
    <source>
        <strain evidence="1">Tuck. ex Michener</strain>
    </source>
</reference>
<dbReference type="AlphaFoldDB" id="A0A6A6HAY3"/>
<evidence type="ECO:0000313" key="1">
    <source>
        <dbReference type="EMBL" id="KAF2235192.1"/>
    </source>
</evidence>
<evidence type="ECO:0000313" key="2">
    <source>
        <dbReference type="Proteomes" id="UP000800092"/>
    </source>
</evidence>
<dbReference type="EMBL" id="ML991793">
    <property type="protein sequence ID" value="KAF2235192.1"/>
    <property type="molecule type" value="Genomic_DNA"/>
</dbReference>
<proteinExistence type="predicted"/>
<sequence length="59" mass="6229">MHICNAVQASSQYRGVLKFGVLVSKTPHFGKGSKSAHGKPDKIFQPFLSTLGSILSGAV</sequence>
<gene>
    <name evidence="1" type="ORF">EV356DRAFT_500804</name>
</gene>